<dbReference type="PROSITE" id="PS50990">
    <property type="entry name" value="PEPTIDASE_C39"/>
    <property type="match status" value="1"/>
</dbReference>
<evidence type="ECO:0000259" key="7">
    <source>
        <dbReference type="PROSITE" id="PS50929"/>
    </source>
</evidence>
<feature type="domain" description="Peptidase C39" evidence="8">
    <location>
        <begin position="9"/>
        <end position="119"/>
    </location>
</feature>
<dbReference type="AlphaFoldDB" id="A0A060RBC1"/>
<name>A0A060RBC1_9BACT</name>
<feature type="transmembrane region" description="Helical" evidence="6">
    <location>
        <begin position="302"/>
        <end position="320"/>
    </location>
</feature>
<dbReference type="InterPro" id="IPR039421">
    <property type="entry name" value="Type_1_exporter"/>
</dbReference>
<keyword evidence="4 6" id="KW-1133">Transmembrane helix</keyword>
<keyword evidence="9" id="KW-0067">ATP-binding</keyword>
<gene>
    <name evidence="9" type="ORF">BN938_0995</name>
</gene>
<dbReference type="PANTHER" id="PTHR43394">
    <property type="entry name" value="ATP-DEPENDENT PERMEASE MDL1, MITOCHONDRIAL"/>
    <property type="match status" value="1"/>
</dbReference>
<dbReference type="PANTHER" id="PTHR43394:SF1">
    <property type="entry name" value="ATP-BINDING CASSETTE SUB-FAMILY B MEMBER 10, MITOCHONDRIAL"/>
    <property type="match status" value="1"/>
</dbReference>
<feature type="transmembrane region" description="Helical" evidence="6">
    <location>
        <begin position="161"/>
        <end position="186"/>
    </location>
</feature>
<evidence type="ECO:0000259" key="8">
    <source>
        <dbReference type="PROSITE" id="PS50990"/>
    </source>
</evidence>
<protein>
    <submittedName>
        <fullName evidence="9">ABC transporter ATP-binding protein</fullName>
    </submittedName>
</protein>
<feature type="domain" description="ABC transmembrane type-1" evidence="7">
    <location>
        <begin position="165"/>
        <end position="444"/>
    </location>
</feature>
<dbReference type="Pfam" id="PF03412">
    <property type="entry name" value="Peptidase_C39"/>
    <property type="match status" value="1"/>
</dbReference>
<accession>A0A060RBC1</accession>
<evidence type="ECO:0000313" key="9">
    <source>
        <dbReference type="EMBL" id="CDN31093.1"/>
    </source>
</evidence>
<dbReference type="GO" id="GO:0015421">
    <property type="term" value="F:ABC-type oligopeptide transporter activity"/>
    <property type="evidence" value="ECO:0007669"/>
    <property type="project" value="TreeGrafter"/>
</dbReference>
<keyword evidence="9" id="KW-0547">Nucleotide-binding</keyword>
<dbReference type="InterPro" id="IPR005074">
    <property type="entry name" value="Peptidase_C39"/>
</dbReference>
<dbReference type="SUPFAM" id="SSF90123">
    <property type="entry name" value="ABC transporter transmembrane region"/>
    <property type="match status" value="1"/>
</dbReference>
<evidence type="ECO:0000256" key="1">
    <source>
        <dbReference type="ARBA" id="ARBA00004651"/>
    </source>
</evidence>
<sequence>MKSPPFLSKKTPKKLFGVEVGLRDLCFQGNLGVSLLSISSAAEKIGLRTIGGKLTFEKLVEKTPLPCIIYWDQKHFVVVTKVVKTQKGHKVLVADPGKGLIWYDDEEFNHHWIGTLSNGESKGVLLLLEPTQLFYENSCSRSLNPNRLRFLWRYVKKYNRFAFQLILGLLFGSILQLTLPFLTQAIVDTGIKEQNLNFIWLVLIAQLMLIFSRSAIGFFRNKILLHISTRINISLISDFFIKLMKLPMKFFETKLMGDLIQRIEDHRRIDQFLTNQTINLIFSGFSLIVFGIVLLIYSFQIFIVFLLGSVIYGLWITVFLHKRKILDYKTFEQQGKNRNIVYQLINGMQEIKLQGCEQRKRWEWEDAQADLFDINLKSLTLQQNQDAGSILINELKNTLITVLAATSVINGELTLGMMLAVQYIIGQLNSPIEQMMTFIHQWQDVYNTSLYSDSFCICLR</sequence>
<dbReference type="InterPro" id="IPR011527">
    <property type="entry name" value="ABC1_TM_dom"/>
</dbReference>
<organism evidence="9 10">
    <name type="scientific">Mucinivorans hirudinis</name>
    <dbReference type="NCBI Taxonomy" id="1433126"/>
    <lineage>
        <taxon>Bacteria</taxon>
        <taxon>Pseudomonadati</taxon>
        <taxon>Bacteroidota</taxon>
        <taxon>Bacteroidia</taxon>
        <taxon>Bacteroidales</taxon>
        <taxon>Rikenellaceae</taxon>
        <taxon>Mucinivorans</taxon>
    </lineage>
</organism>
<dbReference type="Gene3D" id="1.20.1560.10">
    <property type="entry name" value="ABC transporter type 1, transmembrane domain"/>
    <property type="match status" value="1"/>
</dbReference>
<keyword evidence="2 6" id="KW-0812">Transmembrane</keyword>
<dbReference type="OrthoDB" id="9760358at2"/>
<evidence type="ECO:0000256" key="5">
    <source>
        <dbReference type="ARBA" id="ARBA00023136"/>
    </source>
</evidence>
<dbReference type="Pfam" id="PF00664">
    <property type="entry name" value="ABC_membrane"/>
    <property type="match status" value="1"/>
</dbReference>
<evidence type="ECO:0000256" key="3">
    <source>
        <dbReference type="ARBA" id="ARBA00022801"/>
    </source>
</evidence>
<keyword evidence="10" id="KW-1185">Reference proteome</keyword>
<dbReference type="GO" id="GO:0005886">
    <property type="term" value="C:plasma membrane"/>
    <property type="evidence" value="ECO:0007669"/>
    <property type="project" value="UniProtKB-SubCell"/>
</dbReference>
<feature type="transmembrane region" description="Helical" evidence="6">
    <location>
        <begin position="277"/>
        <end position="296"/>
    </location>
</feature>
<dbReference type="GO" id="GO:0005524">
    <property type="term" value="F:ATP binding"/>
    <property type="evidence" value="ECO:0007669"/>
    <property type="project" value="UniProtKB-KW"/>
</dbReference>
<dbReference type="GO" id="GO:0008233">
    <property type="term" value="F:peptidase activity"/>
    <property type="evidence" value="ECO:0007669"/>
    <property type="project" value="InterPro"/>
</dbReference>
<dbReference type="KEGG" id="rbc:BN938_0995"/>
<feature type="transmembrane region" description="Helical" evidence="6">
    <location>
        <begin position="198"/>
        <end position="219"/>
    </location>
</feature>
<dbReference type="PROSITE" id="PS50929">
    <property type="entry name" value="ABC_TM1F"/>
    <property type="match status" value="1"/>
</dbReference>
<keyword evidence="3" id="KW-0378">Hydrolase</keyword>
<proteinExistence type="predicted"/>
<dbReference type="STRING" id="1433126.BN938_0995"/>
<dbReference type="GO" id="GO:0006508">
    <property type="term" value="P:proteolysis"/>
    <property type="evidence" value="ECO:0007669"/>
    <property type="project" value="InterPro"/>
</dbReference>
<dbReference type="HOGENOM" id="CLU_000604_37_2_10"/>
<dbReference type="Gene3D" id="3.90.70.10">
    <property type="entry name" value="Cysteine proteinases"/>
    <property type="match status" value="1"/>
</dbReference>
<dbReference type="EMBL" id="HG934468">
    <property type="protein sequence ID" value="CDN31093.1"/>
    <property type="molecule type" value="Genomic_DNA"/>
</dbReference>
<dbReference type="PATRIC" id="fig|1433126.3.peg.993"/>
<keyword evidence="5 6" id="KW-0472">Membrane</keyword>
<reference evidence="9 10" key="1">
    <citation type="journal article" date="2015" name="Genome Announc.">
        <title>Complete Genome Sequence of the Novel Leech Symbiont Mucinivorans hirudinis M3T.</title>
        <authorList>
            <person name="Nelson M.C."/>
            <person name="Bomar L."/>
            <person name="Graf J."/>
        </authorList>
    </citation>
    <scope>NUCLEOTIDE SEQUENCE [LARGE SCALE GENOMIC DNA]</scope>
    <source>
        <strain evidence="10">M3</strain>
    </source>
</reference>
<evidence type="ECO:0000256" key="4">
    <source>
        <dbReference type="ARBA" id="ARBA00022989"/>
    </source>
</evidence>
<evidence type="ECO:0000256" key="6">
    <source>
        <dbReference type="SAM" id="Phobius"/>
    </source>
</evidence>
<comment type="subcellular location">
    <subcellularLocation>
        <location evidence="1">Cell membrane</location>
        <topology evidence="1">Multi-pass membrane protein</topology>
    </subcellularLocation>
</comment>
<dbReference type="InterPro" id="IPR036640">
    <property type="entry name" value="ABC1_TM_sf"/>
</dbReference>
<dbReference type="CDD" id="cd18571">
    <property type="entry name" value="ABC_6TM_peptidase_like"/>
    <property type="match status" value="1"/>
</dbReference>
<evidence type="ECO:0000256" key="2">
    <source>
        <dbReference type="ARBA" id="ARBA00022692"/>
    </source>
</evidence>
<dbReference type="eggNOG" id="COG2274">
    <property type="taxonomic scope" value="Bacteria"/>
</dbReference>
<dbReference type="Proteomes" id="UP000027616">
    <property type="component" value="Chromosome I"/>
</dbReference>
<evidence type="ECO:0000313" key="10">
    <source>
        <dbReference type="Proteomes" id="UP000027616"/>
    </source>
</evidence>